<comment type="caution">
    <text evidence="2">The sequence shown here is derived from an EMBL/GenBank/DDBJ whole genome shotgun (WGS) entry which is preliminary data.</text>
</comment>
<feature type="transmembrane region" description="Helical" evidence="1">
    <location>
        <begin position="20"/>
        <end position="42"/>
    </location>
</feature>
<gene>
    <name evidence="2" type="ORF">GCM10007964_01880</name>
</gene>
<reference evidence="2" key="1">
    <citation type="journal article" date="2014" name="Int. J. Syst. Evol. Microbiol.">
        <title>Complete genome sequence of Corynebacterium casei LMG S-19264T (=DSM 44701T), isolated from a smear-ripened cheese.</title>
        <authorList>
            <consortium name="US DOE Joint Genome Institute (JGI-PGF)"/>
            <person name="Walter F."/>
            <person name="Albersmeier A."/>
            <person name="Kalinowski J."/>
            <person name="Ruckert C."/>
        </authorList>
    </citation>
    <scope>NUCLEOTIDE SEQUENCE</scope>
    <source>
        <strain evidence="2">JCM 13064</strain>
    </source>
</reference>
<organism evidence="2 3">
    <name type="scientific">Sphaerisporangium melleum</name>
    <dbReference type="NCBI Taxonomy" id="321316"/>
    <lineage>
        <taxon>Bacteria</taxon>
        <taxon>Bacillati</taxon>
        <taxon>Actinomycetota</taxon>
        <taxon>Actinomycetes</taxon>
        <taxon>Streptosporangiales</taxon>
        <taxon>Streptosporangiaceae</taxon>
        <taxon>Sphaerisporangium</taxon>
    </lineage>
</organism>
<protein>
    <submittedName>
        <fullName evidence="2">Uncharacterized protein</fullName>
    </submittedName>
</protein>
<keyword evidence="3" id="KW-1185">Reference proteome</keyword>
<dbReference type="Proteomes" id="UP000645217">
    <property type="component" value="Unassembled WGS sequence"/>
</dbReference>
<reference evidence="2" key="2">
    <citation type="submission" date="2020-09" db="EMBL/GenBank/DDBJ databases">
        <authorList>
            <person name="Sun Q."/>
            <person name="Ohkuma M."/>
        </authorList>
    </citation>
    <scope>NUCLEOTIDE SEQUENCE</scope>
    <source>
        <strain evidence="2">JCM 13064</strain>
    </source>
</reference>
<evidence type="ECO:0000313" key="2">
    <source>
        <dbReference type="EMBL" id="GGK62345.1"/>
    </source>
</evidence>
<proteinExistence type="predicted"/>
<evidence type="ECO:0000313" key="3">
    <source>
        <dbReference type="Proteomes" id="UP000645217"/>
    </source>
</evidence>
<dbReference type="EMBL" id="BMNT01000001">
    <property type="protein sequence ID" value="GGK62345.1"/>
    <property type="molecule type" value="Genomic_DNA"/>
</dbReference>
<sequence length="66" mass="7161">MASIRRGPDDGRLRDGYHQALILAAIVVLAAAVTAAVLRVGFIRRTLTVRPPAPVDDVPDLPHRRP</sequence>
<evidence type="ECO:0000256" key="1">
    <source>
        <dbReference type="SAM" id="Phobius"/>
    </source>
</evidence>
<keyword evidence="1" id="KW-0812">Transmembrane</keyword>
<dbReference type="RefSeq" id="WP_189161174.1">
    <property type="nucleotide sequence ID" value="NZ_BMNT01000001.1"/>
</dbReference>
<dbReference type="AlphaFoldDB" id="A0A917QPS3"/>
<accession>A0A917QPS3</accession>
<keyword evidence="1" id="KW-0472">Membrane</keyword>
<keyword evidence="1" id="KW-1133">Transmembrane helix</keyword>
<name>A0A917QPS3_9ACTN</name>